<feature type="signal peptide" evidence="1">
    <location>
        <begin position="1"/>
        <end position="22"/>
    </location>
</feature>
<evidence type="ECO:0000313" key="3">
    <source>
        <dbReference type="Proteomes" id="UP000056209"/>
    </source>
</evidence>
<accession>A0A117DN02</accession>
<dbReference type="EMBL" id="BCMS01000001">
    <property type="protein sequence ID" value="GAQ20819.1"/>
    <property type="molecule type" value="Genomic_DNA"/>
</dbReference>
<dbReference type="AlphaFoldDB" id="A0A117DN02"/>
<dbReference type="RefSeq" id="WP_058975520.1">
    <property type="nucleotide sequence ID" value="NZ_BCMS01000001.1"/>
</dbReference>
<evidence type="ECO:0000313" key="2">
    <source>
        <dbReference type="EMBL" id="GAQ20819.1"/>
    </source>
</evidence>
<evidence type="ECO:0008006" key="4">
    <source>
        <dbReference type="Google" id="ProtNLM"/>
    </source>
</evidence>
<keyword evidence="3" id="KW-1185">Reference proteome</keyword>
<comment type="caution">
    <text evidence="2">The sequence shown here is derived from an EMBL/GenBank/DDBJ whole genome shotgun (WGS) entry which is preliminary data.</text>
</comment>
<evidence type="ECO:0000256" key="1">
    <source>
        <dbReference type="SAM" id="SignalP"/>
    </source>
</evidence>
<organism evidence="2 3">
    <name type="scientific">Deinococcus grandis</name>
    <dbReference type="NCBI Taxonomy" id="57498"/>
    <lineage>
        <taxon>Bacteria</taxon>
        <taxon>Thermotogati</taxon>
        <taxon>Deinococcota</taxon>
        <taxon>Deinococci</taxon>
        <taxon>Deinococcales</taxon>
        <taxon>Deinococcaceae</taxon>
        <taxon>Deinococcus</taxon>
    </lineage>
</organism>
<keyword evidence="1" id="KW-0732">Signal</keyword>
<proteinExistence type="predicted"/>
<dbReference type="Proteomes" id="UP000056209">
    <property type="component" value="Unassembled WGS sequence"/>
</dbReference>
<sequence length="135" mass="14360">MKKLLLLPLLVLPLAACTPSQGVKPRMYAGNSAEILTAISQIATTIQPLGGYDYFSVTEVTPTQVTVRANPTIGMQFLAGNQPITATFTALQSGNSTSVSHFAKLGTNAVTPSSAVDTRIENVYKELATRFTMLP</sequence>
<name>A0A117DN02_9DEIO</name>
<gene>
    <name evidence="2" type="ORF">DEIGR_100846</name>
</gene>
<reference evidence="3" key="1">
    <citation type="submission" date="2015-11" db="EMBL/GenBank/DDBJ databases">
        <title>Draft Genome Sequence of the Radioresistant Bacterium Deinococcus grandis, Isolated from Freshwater Fish in Japan.</title>
        <authorList>
            <person name="Satoh K."/>
            <person name="Onodera T."/>
            <person name="Omoso K."/>
            <person name="Takeda-Yano K."/>
            <person name="Katayama T."/>
            <person name="Oono Y."/>
            <person name="Narumi I."/>
        </authorList>
    </citation>
    <scope>NUCLEOTIDE SEQUENCE [LARGE SCALE GENOMIC DNA]</scope>
    <source>
        <strain evidence="3">ATCC 43672</strain>
    </source>
</reference>
<feature type="chain" id="PRO_5007147441" description="Lipoprotein" evidence="1">
    <location>
        <begin position="23"/>
        <end position="135"/>
    </location>
</feature>
<dbReference type="OrthoDB" id="9999671at2"/>
<protein>
    <recommendedName>
        <fullName evidence="4">Lipoprotein</fullName>
    </recommendedName>
</protein>